<name>A0A833W5A8_9HYME</name>
<evidence type="ECO:0000313" key="1">
    <source>
        <dbReference type="EMBL" id="KAF3424317.1"/>
    </source>
</evidence>
<keyword evidence="2" id="KW-1185">Reference proteome</keyword>
<sequence>MITLTQSVAKSQVLLVCSNICVKNCAISDPLWISRFVRNDTGFFRNWAAIYWAEEGRCVVYITPAPLEELPAACHDRSNPAPIAFKLMRFMYLADYEALVNRLVELHTFVSLPSVLLIDNFDAYINYKESEVSQDVHFARTCSLILDTMNSCARILKTDVYVCAWSFSAMEDICPYTIYFTNIWNVTNEEESKTILVQKYTQTVPTEQCPIYRYCKLEDGTRVLKQILYEAAEDQS</sequence>
<protein>
    <submittedName>
        <fullName evidence="1">Uncharacterized protein</fullName>
    </submittedName>
</protein>
<evidence type="ECO:0000313" key="2">
    <source>
        <dbReference type="Proteomes" id="UP000655588"/>
    </source>
</evidence>
<dbReference type="GO" id="GO:0003697">
    <property type="term" value="F:single-stranded DNA binding"/>
    <property type="evidence" value="ECO:0007669"/>
    <property type="project" value="TreeGrafter"/>
</dbReference>
<reference evidence="1" key="1">
    <citation type="submission" date="2019-11" db="EMBL/GenBank/DDBJ databases">
        <title>The nuclear and mitochondrial genomes of Frieseomelitta varia - a highly eusocial stingless bee (Meliponini) with a permanently sterile worker caste.</title>
        <authorList>
            <person name="Freitas F.C.P."/>
            <person name="Lourenco A.P."/>
            <person name="Nunes F.M.F."/>
            <person name="Paschoal A.R."/>
            <person name="Abreu F.C.P."/>
            <person name="Barbin F.O."/>
            <person name="Bataglia L."/>
            <person name="Cardoso-Junior C.A.M."/>
            <person name="Cervoni M.S."/>
            <person name="Silva S.R."/>
            <person name="Dalarmi F."/>
            <person name="Del Lama M.A."/>
            <person name="Depintor T.S."/>
            <person name="Ferreira K.M."/>
            <person name="Goria P.S."/>
            <person name="Jaskot M.C."/>
            <person name="Lago D.C."/>
            <person name="Luna-Lucena D."/>
            <person name="Moda L.M."/>
            <person name="Nascimento L."/>
            <person name="Pedrino M."/>
            <person name="Rabico F.O."/>
            <person name="Sanches F.C."/>
            <person name="Santos D.E."/>
            <person name="Santos C.G."/>
            <person name="Vieira J."/>
            <person name="Lopes T.F."/>
            <person name="Barchuk A.R."/>
            <person name="Hartfelder K."/>
            <person name="Simoes Z.L.P."/>
            <person name="Bitondi M.M.G."/>
            <person name="Pinheiro D.G."/>
        </authorList>
    </citation>
    <scope>NUCLEOTIDE SEQUENCE</scope>
    <source>
        <strain evidence="1">USP_RPSP 00005682</strain>
        <tissue evidence="1">Whole individual</tissue>
    </source>
</reference>
<dbReference type="Proteomes" id="UP000655588">
    <property type="component" value="Unassembled WGS sequence"/>
</dbReference>
<accession>A0A833W5A8</accession>
<dbReference type="GO" id="GO:0000724">
    <property type="term" value="P:double-strand break repair via homologous recombination"/>
    <property type="evidence" value="ECO:0007669"/>
    <property type="project" value="TreeGrafter"/>
</dbReference>
<dbReference type="PANTHER" id="PTHR28653:SF1">
    <property type="entry name" value="ATPASE SWSAP1"/>
    <property type="match status" value="1"/>
</dbReference>
<dbReference type="EMBL" id="WNWW01000480">
    <property type="protein sequence ID" value="KAF3424317.1"/>
    <property type="molecule type" value="Genomic_DNA"/>
</dbReference>
<proteinExistence type="predicted"/>
<comment type="caution">
    <text evidence="1">The sequence shown here is derived from an EMBL/GenBank/DDBJ whole genome shotgun (WGS) entry which is preliminary data.</text>
</comment>
<dbReference type="PANTHER" id="PTHR28653">
    <property type="match status" value="1"/>
</dbReference>
<dbReference type="GO" id="GO:0097196">
    <property type="term" value="C:Shu complex"/>
    <property type="evidence" value="ECO:0007669"/>
    <property type="project" value="TreeGrafter"/>
</dbReference>
<organism evidence="1 2">
    <name type="scientific">Frieseomelitta varia</name>
    <dbReference type="NCBI Taxonomy" id="561572"/>
    <lineage>
        <taxon>Eukaryota</taxon>
        <taxon>Metazoa</taxon>
        <taxon>Ecdysozoa</taxon>
        <taxon>Arthropoda</taxon>
        <taxon>Hexapoda</taxon>
        <taxon>Insecta</taxon>
        <taxon>Pterygota</taxon>
        <taxon>Neoptera</taxon>
        <taxon>Endopterygota</taxon>
        <taxon>Hymenoptera</taxon>
        <taxon>Apocrita</taxon>
        <taxon>Aculeata</taxon>
        <taxon>Apoidea</taxon>
        <taxon>Anthophila</taxon>
        <taxon>Apidae</taxon>
        <taxon>Frieseomelitta</taxon>
    </lineage>
</organism>
<dbReference type="AlphaFoldDB" id="A0A833W5A8"/>
<gene>
    <name evidence="1" type="ORF">E2986_06663</name>
</gene>